<gene>
    <name evidence="1" type="ORF">DES37_1071</name>
</gene>
<evidence type="ECO:0008006" key="3">
    <source>
        <dbReference type="Google" id="ProtNLM"/>
    </source>
</evidence>
<reference evidence="1 2" key="1">
    <citation type="submission" date="2018-05" db="EMBL/GenBank/DDBJ databases">
        <title>Genomic Encyclopedia of Type Strains, Phase IV (KMG-IV): sequencing the most valuable type-strain genomes for metagenomic binning, comparative biology and taxonomic classification.</title>
        <authorList>
            <person name="Goeker M."/>
        </authorList>
    </citation>
    <scope>NUCLEOTIDE SEQUENCE [LARGE SCALE GENOMIC DNA]</scope>
    <source>
        <strain evidence="1 2">DSM 19579</strain>
    </source>
</reference>
<protein>
    <recommendedName>
        <fullName evidence="3">DUF4123 domain-containing protein</fullName>
    </recommendedName>
</protein>
<dbReference type="OrthoDB" id="6057701at2"/>
<dbReference type="RefSeq" id="WP_110025963.1">
    <property type="nucleotide sequence ID" value="NZ_QGTS01000007.1"/>
</dbReference>
<dbReference type="Proteomes" id="UP000246744">
    <property type="component" value="Unassembled WGS sequence"/>
</dbReference>
<comment type="caution">
    <text evidence="1">The sequence shown here is derived from an EMBL/GenBank/DDBJ whole genome shotgun (WGS) entry which is preliminary data.</text>
</comment>
<accession>A0A317PZP1</accession>
<sequence>MNAPDMSLPDSLNARYDEYRYLLLDPIKPVAPWSPVNVDNLYQTAGREAFSIVPRHDLAWSPEHCPQLLLLAPPQASCDAILVQNSEIYSRNEVLHEKRYICGWLSSPLPPKEMANWLAELCTRLTTDSVVPVYEPFRLELLSMVAEPALLASLLAPVNAWHIASVTGKLITLRGEQQSNGSRLSWRAELVLNNIHPIRLLLSEWEKQCAVLSENAVSLATDAWITSGESKLHHFNDRFFLALNNLILGVDMTQHPAIQTLLQQVADNPGLYFTQVIENIDDSAWQALHPAGPLTERSSGDEYQRTDCP</sequence>
<name>A0A317PZP1_9ENTR</name>
<evidence type="ECO:0000313" key="2">
    <source>
        <dbReference type="Proteomes" id="UP000246744"/>
    </source>
</evidence>
<proteinExistence type="predicted"/>
<keyword evidence="2" id="KW-1185">Reference proteome</keyword>
<dbReference type="AlphaFoldDB" id="A0A317PZP1"/>
<dbReference type="EMBL" id="QGTS01000007">
    <property type="protein sequence ID" value="PWW07967.1"/>
    <property type="molecule type" value="Genomic_DNA"/>
</dbReference>
<evidence type="ECO:0000313" key="1">
    <source>
        <dbReference type="EMBL" id="PWW07967.1"/>
    </source>
</evidence>
<organism evidence="1 2">
    <name type="scientific">Mangrovibacter plantisponsor</name>
    <dbReference type="NCBI Taxonomy" id="451513"/>
    <lineage>
        <taxon>Bacteria</taxon>
        <taxon>Pseudomonadati</taxon>
        <taxon>Pseudomonadota</taxon>
        <taxon>Gammaproteobacteria</taxon>
        <taxon>Enterobacterales</taxon>
        <taxon>Enterobacteriaceae</taxon>
        <taxon>Mangrovibacter</taxon>
    </lineage>
</organism>